<name>A0A2V1AX51_9ASCO</name>
<evidence type="ECO:0000313" key="2">
    <source>
        <dbReference type="Proteomes" id="UP000244309"/>
    </source>
</evidence>
<protein>
    <submittedName>
        <fullName evidence="1">Uncharacterized protein</fullName>
    </submittedName>
</protein>
<gene>
    <name evidence="1" type="ORF">CXQ85_005007</name>
</gene>
<dbReference type="Proteomes" id="UP000244309">
    <property type="component" value="Unassembled WGS sequence"/>
</dbReference>
<dbReference type="RefSeq" id="XP_025343378.1">
    <property type="nucleotide sequence ID" value="XM_025488611.1"/>
</dbReference>
<dbReference type="VEuPathDB" id="FungiDB:CXQ85_005007"/>
<proteinExistence type="predicted"/>
<reference evidence="1 2" key="1">
    <citation type="submission" date="2017-12" db="EMBL/GenBank/DDBJ databases">
        <title>Genome Sequence of a Multidrug-Resistant Candida haemulonii Isolate from a Patient with Chronic Leg Ulcers in Israel.</title>
        <authorList>
            <person name="Chow N.A."/>
            <person name="Gade L."/>
            <person name="Batra D."/>
            <person name="Rowe L.A."/>
            <person name="Ben-Ami R."/>
            <person name="Loparev V.N."/>
            <person name="Litvintseva A.P."/>
        </authorList>
    </citation>
    <scope>NUCLEOTIDE SEQUENCE [LARGE SCALE GENOMIC DNA]</scope>
    <source>
        <strain evidence="1 2">B11899</strain>
    </source>
</reference>
<organism evidence="1 2">
    <name type="scientific">Candidozyma haemuli</name>
    <dbReference type="NCBI Taxonomy" id="45357"/>
    <lineage>
        <taxon>Eukaryota</taxon>
        <taxon>Fungi</taxon>
        <taxon>Dikarya</taxon>
        <taxon>Ascomycota</taxon>
        <taxon>Saccharomycotina</taxon>
        <taxon>Pichiomycetes</taxon>
        <taxon>Metschnikowiaceae</taxon>
        <taxon>Candidozyma</taxon>
    </lineage>
</organism>
<comment type="caution">
    <text evidence="1">The sequence shown here is derived from an EMBL/GenBank/DDBJ whole genome shotgun (WGS) entry which is preliminary data.</text>
</comment>
<accession>A0A2V1AX51</accession>
<keyword evidence="2" id="KW-1185">Reference proteome</keyword>
<evidence type="ECO:0000313" key="1">
    <source>
        <dbReference type="EMBL" id="PVH22438.1"/>
    </source>
</evidence>
<dbReference type="AlphaFoldDB" id="A0A2V1AX51"/>
<dbReference type="EMBL" id="PKFO01000008">
    <property type="protein sequence ID" value="PVH22438.1"/>
    <property type="molecule type" value="Genomic_DNA"/>
</dbReference>
<dbReference type="GeneID" id="37010337"/>
<sequence>MSAHPYTYRYMGHVKSFENILLSKNAPHTVVSNICHYLISHKPDAGSPDLETLCNFLSEANDSLTEVAEPMDYRALFAFPWIKSIQEVIDPNCDILTANFEILLDHFQNLEDRRGNYGRERGLQEGQIDSFLTVKGFKDHLIAMEVTPRCIESIEDAFQNMEDKNDLQVTEILVEEIQKINRDITSYEFIPDDRRNLAADRLKEFVGFLREQPWNGKTEMTRSIERAEGQLRRIQPSPWENEQAAMGKCISKFEEVLKKAHVPQKLIDDFRDSMDTAQHYHNTSHYDQFLLEFSDMLSLTENITEQNYEEDLLLLMSLIASRISNAPSQGSNVPVFKEQIN</sequence>